<reference evidence="3" key="1">
    <citation type="journal article" date="2014" name="Genome Announc.">
        <title>Full-genome sequence of the plant growth-promoting bacterium Pseudomonas protegens CHA0.</title>
        <authorList>
            <person name="Jousset A."/>
            <person name="Schuldes J."/>
            <person name="Keel C."/>
            <person name="Maurhofer M."/>
            <person name="Daniel R."/>
            <person name="Scheu S."/>
            <person name="Thuermer A."/>
        </authorList>
    </citation>
    <scope>NUCLEOTIDE SEQUENCE [LARGE SCALE GENOMIC DNA]</scope>
    <source>
        <strain evidence="3">DSM 19095 / LMG 27888 / CFBP 6595 / CHA0</strain>
    </source>
</reference>
<dbReference type="RefSeq" id="WP_015635852.1">
    <property type="nucleotide sequence ID" value="NC_021237.1"/>
</dbReference>
<accession>A0A2C9ENG4</accession>
<dbReference type="KEGG" id="pprc:PFLCHA0_c33690"/>
<keyword evidence="1" id="KW-0732">Signal</keyword>
<feature type="chain" id="PRO_5012203412" description="Lipoprotein" evidence="1">
    <location>
        <begin position="22"/>
        <end position="261"/>
    </location>
</feature>
<organism evidence="2 3">
    <name type="scientific">Pseudomonas protegens (strain DSM 19095 / LMG 27888 / CFBP 6595 / CHA0)</name>
    <dbReference type="NCBI Taxonomy" id="1124983"/>
    <lineage>
        <taxon>Bacteria</taxon>
        <taxon>Pseudomonadati</taxon>
        <taxon>Pseudomonadota</taxon>
        <taxon>Gammaproteobacteria</taxon>
        <taxon>Pseudomonadales</taxon>
        <taxon>Pseudomonadaceae</taxon>
        <taxon>Pseudomonas</taxon>
    </lineage>
</organism>
<name>A0A2C9ENG4_PSEPH</name>
<gene>
    <name evidence="2" type="ORF">PFLCHA0_c33690</name>
</gene>
<evidence type="ECO:0000313" key="3">
    <source>
        <dbReference type="Proteomes" id="UP000013940"/>
    </source>
</evidence>
<dbReference type="Proteomes" id="UP000013940">
    <property type="component" value="Chromosome"/>
</dbReference>
<dbReference type="HOGENOM" id="CLU_1065029_0_0_6"/>
<dbReference type="AlphaFoldDB" id="A0A2C9ENG4"/>
<sequence>MKYLCLPIILLSGCAYGPMQAQWPTPPNKLALPFTPVPTKLAEISSVNSELTKLIDSAVKEGTNADKRDWSSGDMTSAGALLAGAGGLAGKTAMTNYGAGLAVLGLGSSTRYQFSRQEAAYAEAVKSFACIKNVLNSLSDKQQNWAIVEAPAKQKASAATAATDAIHYIELSRQHLIATLGSIASVPLTQEQILGWASRKATAMDDQQKLSFAPTPNGKAFMSSQATEDISSTEQVQAVQVLTSFKVDLEGCYNQLIHSGA</sequence>
<protein>
    <recommendedName>
        <fullName evidence="4">Lipoprotein</fullName>
    </recommendedName>
</protein>
<evidence type="ECO:0008006" key="4">
    <source>
        <dbReference type="Google" id="ProtNLM"/>
    </source>
</evidence>
<feature type="signal peptide" evidence="1">
    <location>
        <begin position="1"/>
        <end position="21"/>
    </location>
</feature>
<dbReference type="EMBL" id="CP003190">
    <property type="protein sequence ID" value="AGL85139.1"/>
    <property type="molecule type" value="Genomic_DNA"/>
</dbReference>
<dbReference type="GeneID" id="57476358"/>
<proteinExistence type="predicted"/>
<evidence type="ECO:0000313" key="2">
    <source>
        <dbReference type="EMBL" id="AGL85139.1"/>
    </source>
</evidence>
<evidence type="ECO:0000256" key="1">
    <source>
        <dbReference type="SAM" id="SignalP"/>
    </source>
</evidence>